<evidence type="ECO:0000313" key="2">
    <source>
        <dbReference type="Proteomes" id="UP000479190"/>
    </source>
</evidence>
<name>A0A6H5I140_9HYME</name>
<accession>A0A6H5I140</accession>
<sequence>MFVQREDNIIKETIEGMEKFLLRDFLWIKRPMQFLFLWPLQNKSGNCRGSPVAYGGKLLNPALMSMIELFRQSALCLY</sequence>
<gene>
    <name evidence="1" type="ORF">TBRA_LOCUS1944</name>
</gene>
<dbReference type="Proteomes" id="UP000479190">
    <property type="component" value="Unassembled WGS sequence"/>
</dbReference>
<evidence type="ECO:0000313" key="1">
    <source>
        <dbReference type="EMBL" id="CAB0029921.1"/>
    </source>
</evidence>
<proteinExistence type="predicted"/>
<protein>
    <submittedName>
        <fullName evidence="1">Uncharacterized protein</fullName>
    </submittedName>
</protein>
<keyword evidence="2" id="KW-1185">Reference proteome</keyword>
<dbReference type="EMBL" id="CADCXV010000376">
    <property type="protein sequence ID" value="CAB0029921.1"/>
    <property type="molecule type" value="Genomic_DNA"/>
</dbReference>
<organism evidence="1 2">
    <name type="scientific">Trichogramma brassicae</name>
    <dbReference type="NCBI Taxonomy" id="86971"/>
    <lineage>
        <taxon>Eukaryota</taxon>
        <taxon>Metazoa</taxon>
        <taxon>Ecdysozoa</taxon>
        <taxon>Arthropoda</taxon>
        <taxon>Hexapoda</taxon>
        <taxon>Insecta</taxon>
        <taxon>Pterygota</taxon>
        <taxon>Neoptera</taxon>
        <taxon>Endopterygota</taxon>
        <taxon>Hymenoptera</taxon>
        <taxon>Apocrita</taxon>
        <taxon>Proctotrupomorpha</taxon>
        <taxon>Chalcidoidea</taxon>
        <taxon>Trichogrammatidae</taxon>
        <taxon>Trichogramma</taxon>
    </lineage>
</organism>
<dbReference type="AlphaFoldDB" id="A0A6H5I140"/>
<reference evidence="1 2" key="1">
    <citation type="submission" date="2020-02" db="EMBL/GenBank/DDBJ databases">
        <authorList>
            <person name="Ferguson B K."/>
        </authorList>
    </citation>
    <scope>NUCLEOTIDE SEQUENCE [LARGE SCALE GENOMIC DNA]</scope>
</reference>